<dbReference type="Proteomes" id="UP000268529">
    <property type="component" value="Chromosome"/>
</dbReference>
<sequence length="209" mass="22736">MDDDTINIVNYVNERDLSYLRNKVSDTDRAMYYAMDITNWPMVVMGMRGLVTNNSKAALTSATASMGINAGGQYIFNKEVNLSDLAIAGVIGKATAGKSLSETVISNMAGSHYSNNINRSDNSALATLSTGIAAAGGYKSTEIIGNKLNNMVNPTYKKYEWKDLGYLGISYQSKPSYVPSIVAELSGNTNSEILNNKIPTYIKEKKNEK</sequence>
<protein>
    <recommendedName>
        <fullName evidence="3">Filamentous hemagglutinin outer membrane protein</fullName>
    </recommendedName>
</protein>
<accession>A0AAX3FI80</accession>
<dbReference type="EMBL" id="LR134310">
    <property type="protein sequence ID" value="VEE90064.1"/>
    <property type="molecule type" value="Genomic_DNA"/>
</dbReference>
<reference evidence="1 2" key="1">
    <citation type="submission" date="2018-12" db="EMBL/GenBank/DDBJ databases">
        <authorList>
            <consortium name="Pathogen Informatics"/>
        </authorList>
    </citation>
    <scope>NUCLEOTIDE SEQUENCE [LARGE SCALE GENOMIC DNA]</scope>
    <source>
        <strain evidence="1 2">NCTC8529</strain>
    </source>
</reference>
<evidence type="ECO:0008006" key="3">
    <source>
        <dbReference type="Google" id="ProtNLM"/>
    </source>
</evidence>
<dbReference type="AlphaFoldDB" id="A0AAX3FI80"/>
<evidence type="ECO:0000313" key="1">
    <source>
        <dbReference type="EMBL" id="VEE90064.1"/>
    </source>
</evidence>
<gene>
    <name evidence="1" type="ORF">NCTC8529_00608</name>
</gene>
<dbReference type="GeneID" id="92743227"/>
<name>A0AAX3FI80_ACTEU</name>
<dbReference type="RefSeq" id="WP_039197605.1">
    <property type="nucleotide sequence ID" value="NZ_LR134310.1"/>
</dbReference>
<organism evidence="1 2">
    <name type="scientific">Actinobacillus equuli</name>
    <dbReference type="NCBI Taxonomy" id="718"/>
    <lineage>
        <taxon>Bacteria</taxon>
        <taxon>Pseudomonadati</taxon>
        <taxon>Pseudomonadota</taxon>
        <taxon>Gammaproteobacteria</taxon>
        <taxon>Pasteurellales</taxon>
        <taxon>Pasteurellaceae</taxon>
        <taxon>Actinobacillus</taxon>
    </lineage>
</organism>
<evidence type="ECO:0000313" key="2">
    <source>
        <dbReference type="Proteomes" id="UP000268529"/>
    </source>
</evidence>
<proteinExistence type="predicted"/>